<evidence type="ECO:0000256" key="4">
    <source>
        <dbReference type="SAM" id="SignalP"/>
    </source>
</evidence>
<feature type="region of interest" description="Disordered" evidence="3">
    <location>
        <begin position="1935"/>
        <end position="2023"/>
    </location>
</feature>
<reference evidence="5" key="1">
    <citation type="submission" date="2022-10" db="EMBL/GenBank/DDBJ databases">
        <authorList>
            <person name="Chen Y."/>
            <person name="Dougan E. K."/>
            <person name="Chan C."/>
            <person name="Rhodes N."/>
            <person name="Thang M."/>
        </authorList>
    </citation>
    <scope>NUCLEOTIDE SEQUENCE</scope>
</reference>
<feature type="compositionally biased region" description="Basic and acidic residues" evidence="3">
    <location>
        <begin position="1655"/>
        <end position="1687"/>
    </location>
</feature>
<feature type="compositionally biased region" description="Acidic residues" evidence="3">
    <location>
        <begin position="1792"/>
        <end position="1810"/>
    </location>
</feature>
<dbReference type="EMBL" id="CAMXCT020005315">
    <property type="protein sequence ID" value="CAL1165382.1"/>
    <property type="molecule type" value="Genomic_DNA"/>
</dbReference>
<evidence type="ECO:0000313" key="7">
    <source>
        <dbReference type="Proteomes" id="UP001152797"/>
    </source>
</evidence>
<dbReference type="Gene3D" id="1.10.443.10">
    <property type="entry name" value="Intergrase catalytic core"/>
    <property type="match status" value="1"/>
</dbReference>
<feature type="region of interest" description="Disordered" evidence="3">
    <location>
        <begin position="951"/>
        <end position="991"/>
    </location>
</feature>
<feature type="region of interest" description="Disordered" evidence="3">
    <location>
        <begin position="1022"/>
        <end position="1048"/>
    </location>
</feature>
<feature type="chain" id="PRO_5043271570" evidence="4">
    <location>
        <begin position="28"/>
        <end position="3452"/>
    </location>
</feature>
<dbReference type="EMBL" id="CAMXCT010005315">
    <property type="protein sequence ID" value="CAI4012007.1"/>
    <property type="molecule type" value="Genomic_DNA"/>
</dbReference>
<accession>A0A9P1DKQ4</accession>
<feature type="compositionally biased region" description="Acidic residues" evidence="3">
    <location>
        <begin position="309"/>
        <end position="319"/>
    </location>
</feature>
<organism evidence="5">
    <name type="scientific">Cladocopium goreaui</name>
    <dbReference type="NCBI Taxonomy" id="2562237"/>
    <lineage>
        <taxon>Eukaryota</taxon>
        <taxon>Sar</taxon>
        <taxon>Alveolata</taxon>
        <taxon>Dinophyceae</taxon>
        <taxon>Suessiales</taxon>
        <taxon>Symbiodiniaceae</taxon>
        <taxon>Cladocopium</taxon>
    </lineage>
</organism>
<feature type="compositionally biased region" description="Basic and acidic residues" evidence="3">
    <location>
        <begin position="1972"/>
        <end position="2016"/>
    </location>
</feature>
<keyword evidence="4" id="KW-0732">Signal</keyword>
<evidence type="ECO:0000256" key="3">
    <source>
        <dbReference type="SAM" id="MobiDB-lite"/>
    </source>
</evidence>
<feature type="signal peptide" evidence="4">
    <location>
        <begin position="1"/>
        <end position="27"/>
    </location>
</feature>
<dbReference type="GO" id="GO:0006310">
    <property type="term" value="P:DNA recombination"/>
    <property type="evidence" value="ECO:0007669"/>
    <property type="project" value="UniProtKB-KW"/>
</dbReference>
<reference evidence="6 7" key="2">
    <citation type="submission" date="2024-05" db="EMBL/GenBank/DDBJ databases">
        <authorList>
            <person name="Chen Y."/>
            <person name="Shah S."/>
            <person name="Dougan E. K."/>
            <person name="Thang M."/>
            <person name="Chan C."/>
        </authorList>
    </citation>
    <scope>NUCLEOTIDE SEQUENCE [LARGE SCALE GENOMIC DNA]</scope>
</reference>
<feature type="compositionally biased region" description="Basic and acidic residues" evidence="3">
    <location>
        <begin position="1713"/>
        <end position="1724"/>
    </location>
</feature>
<evidence type="ECO:0000313" key="5">
    <source>
        <dbReference type="EMBL" id="CAI4012007.1"/>
    </source>
</evidence>
<dbReference type="OrthoDB" id="435942at2759"/>
<evidence type="ECO:0000256" key="2">
    <source>
        <dbReference type="ARBA" id="ARBA00023172"/>
    </source>
</evidence>
<dbReference type="InterPro" id="IPR052925">
    <property type="entry name" value="Phage_Integrase-like_Recomb"/>
</dbReference>
<dbReference type="GO" id="GO:0003677">
    <property type="term" value="F:DNA binding"/>
    <property type="evidence" value="ECO:0007669"/>
    <property type="project" value="UniProtKB-KW"/>
</dbReference>
<dbReference type="InterPro" id="IPR013762">
    <property type="entry name" value="Integrase-like_cat_sf"/>
</dbReference>
<dbReference type="InterPro" id="IPR010998">
    <property type="entry name" value="Integrase_recombinase_N"/>
</dbReference>
<keyword evidence="7" id="KW-1185">Reference proteome</keyword>
<proteinExistence type="predicted"/>
<feature type="compositionally biased region" description="Basic and acidic residues" evidence="3">
    <location>
        <begin position="299"/>
        <end position="308"/>
    </location>
</feature>
<protein>
    <submittedName>
        <fullName evidence="6">Tyr recombinase domain-containing protein</fullName>
    </submittedName>
</protein>
<name>A0A9P1DKQ4_9DINO</name>
<feature type="region of interest" description="Disordered" evidence="3">
    <location>
        <begin position="475"/>
        <end position="515"/>
    </location>
</feature>
<dbReference type="Proteomes" id="UP001152797">
    <property type="component" value="Unassembled WGS sequence"/>
</dbReference>
<keyword evidence="2" id="KW-0233">DNA recombination</keyword>
<dbReference type="EMBL" id="CAMXCT030005315">
    <property type="protein sequence ID" value="CAL4799319.1"/>
    <property type="molecule type" value="Genomic_DNA"/>
</dbReference>
<dbReference type="PANTHER" id="PTHR34605:SF3">
    <property type="entry name" value="P CELL-TYPE AGGLUTINATION PROTEIN MAP4-LIKE-RELATED"/>
    <property type="match status" value="1"/>
</dbReference>
<dbReference type="SUPFAM" id="SSF47823">
    <property type="entry name" value="lambda integrase-like, N-terminal domain"/>
    <property type="match status" value="1"/>
</dbReference>
<feature type="region of interest" description="Disordered" evidence="3">
    <location>
        <begin position="1757"/>
        <end position="1844"/>
    </location>
</feature>
<dbReference type="InterPro" id="IPR011010">
    <property type="entry name" value="DNA_brk_join_enz"/>
</dbReference>
<dbReference type="GO" id="GO:0015074">
    <property type="term" value="P:DNA integration"/>
    <property type="evidence" value="ECO:0007669"/>
    <property type="project" value="InterPro"/>
</dbReference>
<dbReference type="SUPFAM" id="SSF56349">
    <property type="entry name" value="DNA breaking-rejoining enzymes"/>
    <property type="match status" value="1"/>
</dbReference>
<feature type="region of interest" description="Disordered" evidence="3">
    <location>
        <begin position="1501"/>
        <end position="1520"/>
    </location>
</feature>
<feature type="compositionally biased region" description="Polar residues" evidence="3">
    <location>
        <begin position="1828"/>
        <end position="1838"/>
    </location>
</feature>
<feature type="region of interest" description="Disordered" evidence="3">
    <location>
        <begin position="833"/>
        <end position="855"/>
    </location>
</feature>
<feature type="region of interest" description="Disordered" evidence="3">
    <location>
        <begin position="1713"/>
        <end position="1744"/>
    </location>
</feature>
<feature type="compositionally biased region" description="Basic residues" evidence="3">
    <location>
        <begin position="288"/>
        <end position="298"/>
    </location>
</feature>
<dbReference type="Gene3D" id="1.10.150.130">
    <property type="match status" value="1"/>
</dbReference>
<feature type="compositionally biased region" description="Basic and acidic residues" evidence="3">
    <location>
        <begin position="951"/>
        <end position="965"/>
    </location>
</feature>
<comment type="caution">
    <text evidence="5">The sequence shown here is derived from an EMBL/GenBank/DDBJ whole genome shotgun (WGS) entry which is preliminary data.</text>
</comment>
<feature type="region of interest" description="Disordered" evidence="3">
    <location>
        <begin position="272"/>
        <end position="359"/>
    </location>
</feature>
<keyword evidence="1" id="KW-0238">DNA-binding</keyword>
<feature type="compositionally biased region" description="Pro residues" evidence="3">
    <location>
        <begin position="475"/>
        <end position="488"/>
    </location>
</feature>
<evidence type="ECO:0000313" key="6">
    <source>
        <dbReference type="EMBL" id="CAL4799319.1"/>
    </source>
</evidence>
<feature type="compositionally biased region" description="Basic and acidic residues" evidence="3">
    <location>
        <begin position="1033"/>
        <end position="1042"/>
    </location>
</feature>
<sequence>MAVIWVCRRVLRLVGTLIFHMHRFAGGAPEASDVEFHGPGTGVVPETSTLRSFKRTGDAVKQVVVRRGDEVAVFSVGNDVQNIRTHGLFLPVEADTIRGSPGLVRRIAAVDRIHLCRNVVCGEEVGEHFAEYGVVRKFNPEKFQVAHSHQGAVEATKGLWRWIAPRGKQTVSEVVTRIREYASESETEEQSCNASRVTWKTADGVQFLAESRCKAAGTAFHQVLVEDNVEGGVFLCPKHATSYLTKRYPSKCGNVECNRVGTQLRFGVRMCKSHQSERAEPEEDGPQKRSRSRSRARASKGEPSRDFDQEADDEDDEENGSSKARTLLEEAAEAADGRRQKKRAVSRSPGHTPKSSIQRSLARIEMLSSPGSEAETKLLEAFMEWFAQGKADGVKEEQVRKRLARERLMTDQEVVRRLIEEAEVEQANGQRGLTRFLSKWRKELKDGSTPSEKHDSEWSLLTSPQAAAEVRSTMPPIPQSFQPDPPGSRPFAGVSPTGVKEKATTPSPKPVSEVRSQEIKILPPGLYHLDRKAGAGEPGEKTVEPVEQIAKALQSQTAELASLVRHQAEGGGSQPPGTLKGLGKQSEELVFLMRACGQYDVKVGEGEHGQALANGLIAAQVGAATRLRSAGFRQKMTQRLAIGLAGPFWGVHERHALSASDFIGYTDAELDQFASEARGAKGTNDQRPPLPTRFDEWVARVRRQTDVWCLVYGAEWRAVRANALDLLSEWHLSSPHKWPLTVVMDLWEELHWRCMEDFKDILRKLKKEVGRETMTLAELKFHALLPGPDGQAWLVMPSVFDLQRPGSWFQEEVLPRIERRQERLLWHLTWQGGQRRDRPQTPAANTTAGGSDGDKLSLKSLWGPKLTAEEVTRAKERAPLDRHGNLLCWGNLCHIGCQAQSCQRSHDGLRGPFEALDPAVQMQLLKRGGLKRMKAETKESVMAKVKDLRAKVEKDKGEKIQDGKRRTTKAGQAQDAGDSGQGDAANEAGSKAGGAVEKVVRFWEPPEEFKVDYTEAEDVKDLVKGPPENWGEEGFRPAKDHPGQQGMSAPKEAHRLVKEAQRLASNSVLQRLEGASDDLYAWAASRVARDPDLRYDQLLIEMATYGLGELAKEAADLLDEDRGPKAGSARLTVQEATWSGGGPGEGKVCIDGCEWKYLDYKEEVYMTDELAALLKLPEPCKEKRQCVTLTLAAAVFRKQHGRWPSMGEAQQVAQRMRLEQTRLAAEAAATLGEPEEMVSAVEHEARIYIHDLVTAHHEKDFRCLAMFPVTDLQEARVVVFRTDFKGGLLVESVVGSQWAPGGWTIPVLIWKGHMVVLQPPEELDVAGLVEDEDHTVTPALGFTFFWHSRHDQPQTAPGRLHCRLCKGAVRKAGEVPLCRPKSCLALLATVGPQNQDQTQVIRGVAQVTAQDDPHALVLQEVFAGTGRITTGWKKNGTALEPIEVYAEPHCKRGYRRSHDLLREEVRKEVLEKSRRGEANVWWIAAPCTSFCDWQLENGGSRTFAQPEGSGEGPLSQREEEGNTLSTFSAELFEQALDNNQFPICESTAASGRYPKQWDLAAWRRVLSRPDVDFIEFPMCSFGLGPPDDPTAFYVHRTRLVFPKHWPLRQVLLRQCPGVGPKHRHVALQGQRQGQTVTRCTEAGAYAWDFVTTVEESHAGGKRGHEDVGGEKPRGSRDSVEETERSAYDEFDEDTKEFLEFVCDETDLERLRRTGSLRKEEKESQHQSSAEEASEGSPLPPNETLDQFLDEVVPHPDDLEQSFEESEREGRSASEQATGPRCGGSERSHPSEEEPADGEPGEDEEGYESESDGLFSTGSRRSRDLDVEVSQNVRQSMEQNPGAEGPEVKDFWNVITNRPYKRVRVHARRRRTLYVPQQSDLTFPLSCLKNERRTVLVNQQNVRVVIDDNWRVAGEVNVGYGEWCGFTFFKLLGGPDEQYPPGEGDTQDHDDYSPEEEEWAADHRGYYAAGRSATDHKSSNTGATDHKGDGPSDHRGDGATDHSSGEAEGKATDHKGEPLATDHTVRADPKGIYCAPSMKAYEAAAAYVDEVDKAFENTALGWRNLVEKGNCLVRSAGSVTKAAESLWQVREDRGLMNLKGIDQEEFDEVLHPDLLQYLRTVRKEGMPARYVGSRHRVKAKLHPNARRNVDQVYQQVAKDVKKHRALVVDGELEELAGTVSSPFEAVDKLLPDRSISKEKRIVHDQRTINKGVPILMSKKDIAGAFRLIWVAPPDVELFAGDLPWQPERAFGEEHKDVESPAKGDITVIYLVSSFGFSGSPGEWTMWGRATEEYHRGHRPKEPRRDLGLGFDAKVLVDDCILIEPWIGYRPWVSAEVFEDGVRKMLGEKAINQDKDGVEGTFRTSQTVWGVIMETDTEKAMLPERRVTKGAVLLAEACFDFGCKEITLKQMQQFRGIMTGWASIVQGLANELKAADKFLRGWNGAEHVKVNLKGDGTPGWETQKAWEDLWELFEVCRWLSARTDQWDLLFSTTLRRMLPPLERLALPQEWDEVVFVSSDSTPDMLGAIDWKNGRLFREKFTALKPWIDQVLTDIEAQDSEEKVVIHLGEMLSFVAFACAMGPYWKGRVVIYAGDNAIVKHWLNSRRSRIRGGRMLVRVVNMVEMRWGCQILSGWWRTYHNVNADFITRCTEKEFEEYKERKGWQEVNVKEQVHQALKDTELFGPCFLYATDDQDRKVLMQLRERRVLRQLQKEVTVPWPTIKVVEWSATGRKVKDFLEVAGHLGAKIDHQTDEGPVILCATLGVDSQGRQLCKVLDTACTIKAWFAVVEGPRAVAWELGEQKCHRRGWDCAVVEFVTTEFGEAMARRRRCMFISTEGILPEGWMDGLVKVGNPVPVQTVLKAKPWEDLAWSKPMRIELESGIPRDRMLPNPVGHFFFQEQERLTCHGVDGPAPWPKIEEGTGRLKEVLMFDRRGPPGHMRKLTLEEIWILQGRSLTDLRSNRITEDLVAEGCRATGVRTASSLLLCVGHMVEAKIGEEATKAGGCKEREGPEALAQILLWLRRWKRGDFGRHAGGRIDSFEDRVVYRWAEAWWMEMLEEPEEETTDRKAGGRRKKVDPSEIAEKVSKQFVTALGMQVRPFHGEVKERVEEWLEENMCGDKAPATEKAYASSWMKWQAWARRQGWLSEYLDRSQDVVERENRLLGYVGYLGWLGASANTIRQNIFAIKMAHKRVGAGDITEGMHRIWILLGGSDRRSTTRRPRRLGVTQEMLEWLGEELVGSFGGERTSPTYADSVMVFSALSTAWFFMLRAKEFGESNGVDMEMIIRGQDLRFSANGRPAGEEAEEITLTFRKTKVDQLAFGDAKTLKATGRRYLCPVEALVRMRKTWPNRFQKDHQESSLPLFRWASGTVLKRLEVQHLLQKAAEGVGLQGDRYMAHSLRIGGATALYQATGDIELVKRIGRWTSSAVHRYLEDGGTISNASRKMADVRLKNI</sequence>
<feature type="region of interest" description="Disordered" evidence="3">
    <location>
        <begin position="1655"/>
        <end position="1690"/>
    </location>
</feature>
<gene>
    <name evidence="5" type="ORF">C1SCF055_LOCUS37119</name>
</gene>
<feature type="compositionally biased region" description="Low complexity" evidence="3">
    <location>
        <begin position="970"/>
        <end position="985"/>
    </location>
</feature>
<evidence type="ECO:0000256" key="1">
    <source>
        <dbReference type="ARBA" id="ARBA00023125"/>
    </source>
</evidence>
<dbReference type="PANTHER" id="PTHR34605">
    <property type="entry name" value="PHAGE_INTEGRASE DOMAIN-CONTAINING PROTEIN"/>
    <property type="match status" value="1"/>
</dbReference>